<evidence type="ECO:0000256" key="1">
    <source>
        <dbReference type="ARBA" id="ARBA00004496"/>
    </source>
</evidence>
<dbReference type="HAMAP" id="MF_00040">
    <property type="entry name" value="RRF"/>
    <property type="match status" value="1"/>
</dbReference>
<dbReference type="NCBIfam" id="TIGR00496">
    <property type="entry name" value="frr"/>
    <property type="match status" value="1"/>
</dbReference>
<dbReference type="PANTHER" id="PTHR20982:SF3">
    <property type="entry name" value="MITOCHONDRIAL RIBOSOME RECYCLING FACTOR PSEUDO 1"/>
    <property type="match status" value="1"/>
</dbReference>
<evidence type="ECO:0000256" key="4">
    <source>
        <dbReference type="ARBA" id="ARBA00022917"/>
    </source>
</evidence>
<proteinExistence type="inferred from homology"/>
<comment type="similarity">
    <text evidence="2 5">Belongs to the RRF family.</text>
</comment>
<feature type="coiled-coil region" evidence="6">
    <location>
        <begin position="155"/>
        <end position="182"/>
    </location>
</feature>
<evidence type="ECO:0000256" key="3">
    <source>
        <dbReference type="ARBA" id="ARBA00022490"/>
    </source>
</evidence>
<comment type="function">
    <text evidence="5">Responsible for the release of ribosomes from messenger RNA at the termination of protein biosynthesis. May increase the efficiency of translation by recycling ribosomes from one round of translation to another.</text>
</comment>
<accession>A0AAU8A9A2</accession>
<comment type="subcellular location">
    <subcellularLocation>
        <location evidence="1 5">Cytoplasm</location>
    </subcellularLocation>
</comment>
<dbReference type="AlphaFoldDB" id="A0AAU8A9A2"/>
<protein>
    <recommendedName>
        <fullName evidence="5">Ribosome-recycling factor</fullName>
        <shortName evidence="5">RRF</shortName>
    </recommendedName>
    <alternativeName>
        <fullName evidence="5">Ribosome-releasing factor</fullName>
    </alternativeName>
</protein>
<evidence type="ECO:0000256" key="2">
    <source>
        <dbReference type="ARBA" id="ARBA00005912"/>
    </source>
</evidence>
<evidence type="ECO:0000313" key="8">
    <source>
        <dbReference type="EMBL" id="XCC62763.1"/>
    </source>
</evidence>
<dbReference type="Gene3D" id="3.30.1360.40">
    <property type="match status" value="1"/>
</dbReference>
<dbReference type="GO" id="GO:0043023">
    <property type="term" value="F:ribosomal large subunit binding"/>
    <property type="evidence" value="ECO:0007669"/>
    <property type="project" value="TreeGrafter"/>
</dbReference>
<organism evidence="8">
    <name type="scientific">Christensenella massiliensis</name>
    <dbReference type="NCBI Taxonomy" id="1805714"/>
    <lineage>
        <taxon>Bacteria</taxon>
        <taxon>Bacillati</taxon>
        <taxon>Bacillota</taxon>
        <taxon>Clostridia</taxon>
        <taxon>Christensenellales</taxon>
        <taxon>Christensenellaceae</taxon>
        <taxon>Christensenella</taxon>
    </lineage>
</organism>
<dbReference type="CDD" id="cd00520">
    <property type="entry name" value="RRF"/>
    <property type="match status" value="1"/>
</dbReference>
<keyword evidence="6" id="KW-0175">Coiled coil</keyword>
<dbReference type="SUPFAM" id="SSF55194">
    <property type="entry name" value="Ribosome recycling factor, RRF"/>
    <property type="match status" value="1"/>
</dbReference>
<keyword evidence="4 5" id="KW-0648">Protein biosynthesis</keyword>
<dbReference type="InterPro" id="IPR023584">
    <property type="entry name" value="Ribosome_recyc_fac_dom"/>
</dbReference>
<gene>
    <name evidence="5 8" type="primary">frr</name>
    <name evidence="8" type="ORF">PUP29_02230</name>
</gene>
<dbReference type="EMBL" id="CP117826">
    <property type="protein sequence ID" value="XCC62763.1"/>
    <property type="molecule type" value="Genomic_DNA"/>
</dbReference>
<dbReference type="GO" id="GO:0006415">
    <property type="term" value="P:translational termination"/>
    <property type="evidence" value="ECO:0007669"/>
    <property type="project" value="UniProtKB-UniRule"/>
</dbReference>
<keyword evidence="3 5" id="KW-0963">Cytoplasm</keyword>
<evidence type="ECO:0000259" key="7">
    <source>
        <dbReference type="Pfam" id="PF01765"/>
    </source>
</evidence>
<dbReference type="Pfam" id="PF01765">
    <property type="entry name" value="RRF"/>
    <property type="match status" value="1"/>
</dbReference>
<name>A0AAU8A9A2_9FIRM</name>
<dbReference type="InterPro" id="IPR036191">
    <property type="entry name" value="RRF_sf"/>
</dbReference>
<feature type="domain" description="Ribosome recycling factor" evidence="7">
    <location>
        <begin position="22"/>
        <end position="185"/>
    </location>
</feature>
<dbReference type="FunFam" id="3.30.1360.40:FF:000001">
    <property type="entry name" value="Ribosome-recycling factor"/>
    <property type="match status" value="1"/>
</dbReference>
<dbReference type="Gene3D" id="1.10.132.20">
    <property type="entry name" value="Ribosome-recycling factor"/>
    <property type="match status" value="1"/>
</dbReference>
<dbReference type="FunFam" id="1.10.132.20:FF:000001">
    <property type="entry name" value="Ribosome-recycling factor"/>
    <property type="match status" value="1"/>
</dbReference>
<sequence length="187" mass="20917">MQIKHEALETAATKMDKTLGVLRKELVSIRAGRANAQLLDGIMVDYYGTPTPINQVGNIAAPEPRLLTISLWDASILHEVEKAIQASDLGINPANDGKMIRLAFPEITGEKRQELVKLAKKKTEEAKVAIRAIRRDANEVFKKDKKASIITEDDYEILEKEIQTLTDKKTKEAEEILAAKEKEILEI</sequence>
<reference evidence="8" key="1">
    <citation type="submission" date="2023-02" db="EMBL/GenBank/DDBJ databases">
        <title>Gut commensal Christensenella minuta modulates host metabolism via a new class of secondary bile acids.</title>
        <authorList>
            <person name="Liu C."/>
        </authorList>
    </citation>
    <scope>NUCLEOTIDE SEQUENCE</scope>
    <source>
        <strain evidence="8">CA70</strain>
    </source>
</reference>
<evidence type="ECO:0000256" key="5">
    <source>
        <dbReference type="HAMAP-Rule" id="MF_00040"/>
    </source>
</evidence>
<dbReference type="PANTHER" id="PTHR20982">
    <property type="entry name" value="RIBOSOME RECYCLING FACTOR"/>
    <property type="match status" value="1"/>
</dbReference>
<dbReference type="RefSeq" id="WP_353423746.1">
    <property type="nucleotide sequence ID" value="NZ_CP117826.1"/>
</dbReference>
<dbReference type="InterPro" id="IPR002661">
    <property type="entry name" value="Ribosome_recyc_fac"/>
</dbReference>
<evidence type="ECO:0000256" key="6">
    <source>
        <dbReference type="SAM" id="Coils"/>
    </source>
</evidence>
<dbReference type="GO" id="GO:0005737">
    <property type="term" value="C:cytoplasm"/>
    <property type="evidence" value="ECO:0007669"/>
    <property type="project" value="UniProtKB-SubCell"/>
</dbReference>